<organism evidence="2">
    <name type="scientific">Rhipicephalus pulchellus</name>
    <name type="common">Yellow backed tick</name>
    <name type="synonym">Dermacentor pulchellus</name>
    <dbReference type="NCBI Taxonomy" id="72859"/>
    <lineage>
        <taxon>Eukaryota</taxon>
        <taxon>Metazoa</taxon>
        <taxon>Ecdysozoa</taxon>
        <taxon>Arthropoda</taxon>
        <taxon>Chelicerata</taxon>
        <taxon>Arachnida</taxon>
        <taxon>Acari</taxon>
        <taxon>Parasitiformes</taxon>
        <taxon>Ixodida</taxon>
        <taxon>Ixodoidea</taxon>
        <taxon>Ixodidae</taxon>
        <taxon>Rhipicephalinae</taxon>
        <taxon>Rhipicephalus</taxon>
        <taxon>Rhipicephalus</taxon>
    </lineage>
</organism>
<accession>L7LVQ3</accession>
<protein>
    <submittedName>
        <fullName evidence="2">Putative syntaxin-binding protein 2</fullName>
    </submittedName>
</protein>
<dbReference type="AlphaFoldDB" id="L7LVQ3"/>
<keyword evidence="1" id="KW-1133">Transmembrane helix</keyword>
<keyword evidence="1" id="KW-0472">Membrane</keyword>
<keyword evidence="1" id="KW-0812">Transmembrane</keyword>
<proteinExistence type="evidence at transcript level"/>
<feature type="transmembrane region" description="Helical" evidence="1">
    <location>
        <begin position="48"/>
        <end position="73"/>
    </location>
</feature>
<sequence>MCRFLFTSCCCGCACIPPPHFFFGVGVIAKPRHVPASTTIGSFFVNFARYGTCVCWCMRVCVHVFVACLCVYVRVRTRARFCANFYEFMRAHLSVCFACVCLRAFLRTCLCLFASVRLCVPVFVCAPRRPRVPLRAFY</sequence>
<evidence type="ECO:0000256" key="1">
    <source>
        <dbReference type="SAM" id="Phobius"/>
    </source>
</evidence>
<evidence type="ECO:0000313" key="2">
    <source>
        <dbReference type="EMBL" id="JAA56141.1"/>
    </source>
</evidence>
<name>L7LVQ3_RHIPC</name>
<reference evidence="2" key="1">
    <citation type="submission" date="2012-11" db="EMBL/GenBank/DDBJ databases">
        <authorList>
            <person name="Lucero-Rivera Y.E."/>
            <person name="Tovar-Ramirez D."/>
        </authorList>
    </citation>
    <scope>NUCLEOTIDE SEQUENCE</scope>
    <source>
        <tissue evidence="2">Salivary gland</tissue>
    </source>
</reference>
<reference evidence="2" key="2">
    <citation type="journal article" date="2015" name="J. Proteomics">
        <title>Sexual differences in the sialomes of the zebra tick, Rhipicephalus pulchellus.</title>
        <authorList>
            <person name="Tan A.W."/>
            <person name="Francischetti I.M."/>
            <person name="Slovak M."/>
            <person name="Kini R.M."/>
            <person name="Ribeiro J.M."/>
        </authorList>
    </citation>
    <scope>NUCLEOTIDE SEQUENCE</scope>
    <source>
        <tissue evidence="2">Salivary gland</tissue>
    </source>
</reference>
<dbReference type="EMBL" id="GACK01008893">
    <property type="protein sequence ID" value="JAA56141.1"/>
    <property type="molecule type" value="mRNA"/>
</dbReference>